<feature type="chain" id="PRO_5035888778" evidence="1">
    <location>
        <begin position="21"/>
        <end position="176"/>
    </location>
</feature>
<evidence type="ECO:0000313" key="2">
    <source>
        <dbReference type="EMBL" id="CAD8105956.1"/>
    </source>
</evidence>
<proteinExistence type="predicted"/>
<evidence type="ECO:0000313" key="3">
    <source>
        <dbReference type="Proteomes" id="UP000688137"/>
    </source>
</evidence>
<sequence length="176" mass="20660">MKQSFLINLLIIGYIQTANLQCLNVCSRINSTKRGNYLNVLNYHNGDLISSKNKNQFNDYNDGSPFRDEIYLVTSYFGFLMCSLGQSIQINLIQKYELNTLKIWLWDRTNRFYTIEVFIIFENVETRIYESNQAQSILTIQFPAQKVESFRIYNTGGNTVNSILHIIKVEAYYKFQ</sequence>
<keyword evidence="1" id="KW-0732">Signal</keyword>
<reference evidence="2" key="1">
    <citation type="submission" date="2021-01" db="EMBL/GenBank/DDBJ databases">
        <authorList>
            <consortium name="Genoscope - CEA"/>
            <person name="William W."/>
        </authorList>
    </citation>
    <scope>NUCLEOTIDE SEQUENCE</scope>
</reference>
<dbReference type="EMBL" id="CAJJDM010000132">
    <property type="protein sequence ID" value="CAD8105956.1"/>
    <property type="molecule type" value="Genomic_DNA"/>
</dbReference>
<comment type="caution">
    <text evidence="2">The sequence shown here is derived from an EMBL/GenBank/DDBJ whole genome shotgun (WGS) entry which is preliminary data.</text>
</comment>
<name>A0A8S1PS52_PARPR</name>
<dbReference type="AlphaFoldDB" id="A0A8S1PS52"/>
<accession>A0A8S1PS52</accession>
<dbReference type="Proteomes" id="UP000688137">
    <property type="component" value="Unassembled WGS sequence"/>
</dbReference>
<protein>
    <submittedName>
        <fullName evidence="2">Uncharacterized protein</fullName>
    </submittedName>
</protein>
<organism evidence="2 3">
    <name type="scientific">Paramecium primaurelia</name>
    <dbReference type="NCBI Taxonomy" id="5886"/>
    <lineage>
        <taxon>Eukaryota</taxon>
        <taxon>Sar</taxon>
        <taxon>Alveolata</taxon>
        <taxon>Ciliophora</taxon>
        <taxon>Intramacronucleata</taxon>
        <taxon>Oligohymenophorea</taxon>
        <taxon>Peniculida</taxon>
        <taxon>Parameciidae</taxon>
        <taxon>Paramecium</taxon>
    </lineage>
</organism>
<feature type="signal peptide" evidence="1">
    <location>
        <begin position="1"/>
        <end position="20"/>
    </location>
</feature>
<gene>
    <name evidence="2" type="ORF">PPRIM_AZ9-3.1.T1290012</name>
</gene>
<dbReference type="OMA" id="FRIYNTG"/>
<keyword evidence="3" id="KW-1185">Reference proteome</keyword>
<evidence type="ECO:0000256" key="1">
    <source>
        <dbReference type="SAM" id="SignalP"/>
    </source>
</evidence>